<comment type="caution">
    <text evidence="2">The sequence shown here is derived from an EMBL/GenBank/DDBJ whole genome shotgun (WGS) entry which is preliminary data.</text>
</comment>
<gene>
    <name evidence="2" type="ORF">AAHA92_21411</name>
</gene>
<feature type="compositionally biased region" description="Polar residues" evidence="1">
    <location>
        <begin position="72"/>
        <end position="86"/>
    </location>
</feature>
<dbReference type="AlphaFoldDB" id="A0ABD1GNC3"/>
<accession>A0ABD1GNC3</accession>
<dbReference type="EMBL" id="JBEAFC010000008">
    <property type="protein sequence ID" value="KAL1544578.1"/>
    <property type="molecule type" value="Genomic_DNA"/>
</dbReference>
<evidence type="ECO:0000313" key="3">
    <source>
        <dbReference type="Proteomes" id="UP001567538"/>
    </source>
</evidence>
<dbReference type="Proteomes" id="UP001567538">
    <property type="component" value="Unassembled WGS sequence"/>
</dbReference>
<keyword evidence="3" id="KW-1185">Reference proteome</keyword>
<organism evidence="2 3">
    <name type="scientific">Salvia divinorum</name>
    <name type="common">Maria pastora</name>
    <name type="synonym">Diviner's sage</name>
    <dbReference type="NCBI Taxonomy" id="28513"/>
    <lineage>
        <taxon>Eukaryota</taxon>
        <taxon>Viridiplantae</taxon>
        <taxon>Streptophyta</taxon>
        <taxon>Embryophyta</taxon>
        <taxon>Tracheophyta</taxon>
        <taxon>Spermatophyta</taxon>
        <taxon>Magnoliopsida</taxon>
        <taxon>eudicotyledons</taxon>
        <taxon>Gunneridae</taxon>
        <taxon>Pentapetalae</taxon>
        <taxon>asterids</taxon>
        <taxon>lamiids</taxon>
        <taxon>Lamiales</taxon>
        <taxon>Lamiaceae</taxon>
        <taxon>Nepetoideae</taxon>
        <taxon>Mentheae</taxon>
        <taxon>Salviinae</taxon>
        <taxon>Salvia</taxon>
        <taxon>Salvia subgen. Calosphace</taxon>
    </lineage>
</organism>
<sequence length="168" mass="18379">MVVTRSESSSEGWEKAIGDLENKSDSLNGMINEVNIQLLSTNERVSKLGSHLETKFEAFMAEILVALAQKNTSPTGELPPGSSNGTLPPGTPPMTIPTFDGPDAIAWLARVEQYFLVTNVPAENRVGVAMVVLAGPALPWFQLLQRRASNPELIMGDFYSRTVETFWQ</sequence>
<name>A0ABD1GNC3_SALDI</name>
<feature type="region of interest" description="Disordered" evidence="1">
    <location>
        <begin position="72"/>
        <end position="96"/>
    </location>
</feature>
<proteinExistence type="predicted"/>
<evidence type="ECO:0000313" key="2">
    <source>
        <dbReference type="EMBL" id="KAL1544578.1"/>
    </source>
</evidence>
<evidence type="ECO:0000256" key="1">
    <source>
        <dbReference type="SAM" id="MobiDB-lite"/>
    </source>
</evidence>
<reference evidence="2 3" key="1">
    <citation type="submission" date="2024-06" db="EMBL/GenBank/DDBJ databases">
        <title>A chromosome level genome sequence of Diviner's sage (Salvia divinorum).</title>
        <authorList>
            <person name="Ford S.A."/>
            <person name="Ro D.-K."/>
            <person name="Ness R.W."/>
            <person name="Phillips M.A."/>
        </authorList>
    </citation>
    <scope>NUCLEOTIDE SEQUENCE [LARGE SCALE GENOMIC DNA]</scope>
    <source>
        <strain evidence="2">SAF-2024a</strain>
        <tissue evidence="2">Leaf</tissue>
    </source>
</reference>
<protein>
    <recommendedName>
        <fullName evidence="4">Retrotransposon gag domain-containing protein</fullName>
    </recommendedName>
</protein>
<evidence type="ECO:0008006" key="4">
    <source>
        <dbReference type="Google" id="ProtNLM"/>
    </source>
</evidence>